<comment type="caution">
    <text evidence="2">The sequence shown here is derived from an EMBL/GenBank/DDBJ whole genome shotgun (WGS) entry which is preliminary data.</text>
</comment>
<dbReference type="Proteomes" id="UP000755585">
    <property type="component" value="Unassembled WGS sequence"/>
</dbReference>
<comment type="similarity">
    <text evidence="1">Belongs to the ROK (NagC/XylR) family.</text>
</comment>
<keyword evidence="2" id="KW-0808">Transferase</keyword>
<protein>
    <submittedName>
        <fullName evidence="2">NBD/HSP70 family sugar kinase</fullName>
    </submittedName>
</protein>
<dbReference type="InterPro" id="IPR000600">
    <property type="entry name" value="ROK"/>
</dbReference>
<organism evidence="2 3">
    <name type="scientific">Kribbella aluminosa</name>
    <dbReference type="NCBI Taxonomy" id="416017"/>
    <lineage>
        <taxon>Bacteria</taxon>
        <taxon>Bacillati</taxon>
        <taxon>Actinomycetota</taxon>
        <taxon>Actinomycetes</taxon>
        <taxon>Propionibacteriales</taxon>
        <taxon>Kribbellaceae</taxon>
        <taxon>Kribbella</taxon>
    </lineage>
</organism>
<evidence type="ECO:0000313" key="2">
    <source>
        <dbReference type="EMBL" id="MBP2352601.1"/>
    </source>
</evidence>
<dbReference type="Gene3D" id="3.30.420.40">
    <property type="match status" value="1"/>
</dbReference>
<sequence length="119" mass="12434">MFLRGGRVVLRPQLNWIEIVAAACGSRSRTGRSALYKAVGGDPAAVTSETVFAAAQSGDEVALEVVDRVVVRIAPVLALLGTVLNPEMIVIGGGVADAGDLLVPRLERQLSILIDDDAL</sequence>
<dbReference type="GO" id="GO:0016301">
    <property type="term" value="F:kinase activity"/>
    <property type="evidence" value="ECO:0007669"/>
    <property type="project" value="UniProtKB-KW"/>
</dbReference>
<dbReference type="InterPro" id="IPR043129">
    <property type="entry name" value="ATPase_NBD"/>
</dbReference>
<dbReference type="SUPFAM" id="SSF53067">
    <property type="entry name" value="Actin-like ATPase domain"/>
    <property type="match status" value="1"/>
</dbReference>
<dbReference type="Pfam" id="PF00480">
    <property type="entry name" value="ROK"/>
    <property type="match status" value="1"/>
</dbReference>
<reference evidence="2 3" key="1">
    <citation type="submission" date="2021-03" db="EMBL/GenBank/DDBJ databases">
        <title>Sequencing the genomes of 1000 actinobacteria strains.</title>
        <authorList>
            <person name="Klenk H.-P."/>
        </authorList>
    </citation>
    <scope>NUCLEOTIDE SEQUENCE [LARGE SCALE GENOMIC DNA]</scope>
    <source>
        <strain evidence="2 3">DSM 18824</strain>
    </source>
</reference>
<name>A0ABS4UM02_9ACTN</name>
<gene>
    <name evidence="2" type="ORF">JOF29_003684</name>
</gene>
<proteinExistence type="inferred from homology"/>
<keyword evidence="2" id="KW-0418">Kinase</keyword>
<dbReference type="RefSeq" id="WP_209695327.1">
    <property type="nucleotide sequence ID" value="NZ_BAAAVU010000014.1"/>
</dbReference>
<dbReference type="EMBL" id="JAGINT010000001">
    <property type="protein sequence ID" value="MBP2352601.1"/>
    <property type="molecule type" value="Genomic_DNA"/>
</dbReference>
<evidence type="ECO:0000256" key="1">
    <source>
        <dbReference type="ARBA" id="ARBA00006479"/>
    </source>
</evidence>
<accession>A0ABS4UM02</accession>
<keyword evidence="3" id="KW-1185">Reference proteome</keyword>
<evidence type="ECO:0000313" key="3">
    <source>
        <dbReference type="Proteomes" id="UP000755585"/>
    </source>
</evidence>